<dbReference type="CDD" id="cd08645">
    <property type="entry name" value="FMT_core_GART"/>
    <property type="match status" value="1"/>
</dbReference>
<gene>
    <name evidence="4" type="primary">purN</name>
    <name evidence="6" type="ORF">SAMN05444392_10953</name>
</gene>
<feature type="binding site" evidence="4">
    <location>
        <position position="66"/>
    </location>
    <ligand>
        <name>(6R)-10-formyltetrahydrofolate</name>
        <dbReference type="ChEBI" id="CHEBI:195366"/>
    </ligand>
</feature>
<evidence type="ECO:0000256" key="3">
    <source>
        <dbReference type="ARBA" id="ARBA00022755"/>
    </source>
</evidence>
<dbReference type="InterPro" id="IPR002376">
    <property type="entry name" value="Formyl_transf_N"/>
</dbReference>
<feature type="domain" description="Formyl transferase N-terminal" evidence="5">
    <location>
        <begin position="2"/>
        <end position="180"/>
    </location>
</feature>
<dbReference type="PANTHER" id="PTHR43369:SF2">
    <property type="entry name" value="PHOSPHORIBOSYLGLYCINAMIDE FORMYLTRANSFERASE"/>
    <property type="match status" value="1"/>
</dbReference>
<accession>A0A1M4ZHB2</accession>
<keyword evidence="7" id="KW-1185">Reference proteome</keyword>
<evidence type="ECO:0000256" key="2">
    <source>
        <dbReference type="ARBA" id="ARBA00022679"/>
    </source>
</evidence>
<dbReference type="Gene3D" id="3.40.50.170">
    <property type="entry name" value="Formyl transferase, N-terminal domain"/>
    <property type="match status" value="1"/>
</dbReference>
<evidence type="ECO:0000313" key="7">
    <source>
        <dbReference type="Proteomes" id="UP000184476"/>
    </source>
</evidence>
<feature type="binding site" evidence="4">
    <location>
        <begin position="11"/>
        <end position="13"/>
    </location>
    <ligand>
        <name>N(1)-(5-phospho-beta-D-ribosyl)glycinamide</name>
        <dbReference type="ChEBI" id="CHEBI:143788"/>
    </ligand>
</feature>
<dbReference type="AlphaFoldDB" id="A0A1M4ZHB2"/>
<reference evidence="6 7" key="1">
    <citation type="submission" date="2016-11" db="EMBL/GenBank/DDBJ databases">
        <authorList>
            <person name="Jaros S."/>
            <person name="Januszkiewicz K."/>
            <person name="Wedrychowicz H."/>
        </authorList>
    </citation>
    <scope>NUCLEOTIDE SEQUENCE [LARGE SCALE GENOMIC DNA]</scope>
    <source>
        <strain evidence="6 7">DSM 44666</strain>
    </source>
</reference>
<comment type="similarity">
    <text evidence="4">Belongs to the GART family.</text>
</comment>
<dbReference type="Pfam" id="PF00551">
    <property type="entry name" value="Formyl_trans_N"/>
    <property type="match status" value="1"/>
</dbReference>
<dbReference type="OrthoDB" id="9806170at2"/>
<feature type="site" description="Raises pKa of active site His" evidence="4">
    <location>
        <position position="144"/>
    </location>
</feature>
<dbReference type="InterPro" id="IPR036477">
    <property type="entry name" value="Formyl_transf_N_sf"/>
</dbReference>
<evidence type="ECO:0000256" key="1">
    <source>
        <dbReference type="ARBA" id="ARBA00005054"/>
    </source>
</evidence>
<comment type="pathway">
    <text evidence="1 4">Purine metabolism; IMP biosynthesis via de novo pathway; N(2)-formyl-N(1)-(5-phospho-D-ribosyl)glycinamide from N(1)-(5-phospho-D-ribosyl)glycinamide (10-formyl THF route): step 1/1.</text>
</comment>
<dbReference type="GO" id="GO:0005829">
    <property type="term" value="C:cytosol"/>
    <property type="evidence" value="ECO:0007669"/>
    <property type="project" value="TreeGrafter"/>
</dbReference>
<evidence type="ECO:0000256" key="4">
    <source>
        <dbReference type="HAMAP-Rule" id="MF_01930"/>
    </source>
</evidence>
<dbReference type="PANTHER" id="PTHR43369">
    <property type="entry name" value="PHOSPHORIBOSYLGLYCINAMIDE FORMYLTRANSFERASE"/>
    <property type="match status" value="1"/>
</dbReference>
<organism evidence="6 7">
    <name type="scientific">Seinonella peptonophila</name>
    <dbReference type="NCBI Taxonomy" id="112248"/>
    <lineage>
        <taxon>Bacteria</taxon>
        <taxon>Bacillati</taxon>
        <taxon>Bacillota</taxon>
        <taxon>Bacilli</taxon>
        <taxon>Bacillales</taxon>
        <taxon>Thermoactinomycetaceae</taxon>
        <taxon>Seinonella</taxon>
    </lineage>
</organism>
<protein>
    <recommendedName>
        <fullName evidence="4">Phosphoribosylglycinamide formyltransferase</fullName>
        <ecNumber evidence="4">2.1.2.2</ecNumber>
    </recommendedName>
    <alternativeName>
        <fullName evidence="4">5'-phosphoribosylglycinamide transformylase</fullName>
    </alternativeName>
    <alternativeName>
        <fullName evidence="4">GAR transformylase</fullName>
        <shortName evidence="4">GART</shortName>
    </alternativeName>
</protein>
<proteinExistence type="inferred from homology"/>
<dbReference type="SUPFAM" id="SSF53328">
    <property type="entry name" value="Formyltransferase"/>
    <property type="match status" value="1"/>
</dbReference>
<keyword evidence="2 4" id="KW-0808">Transferase</keyword>
<dbReference type="EC" id="2.1.2.2" evidence="4"/>
<dbReference type="UniPathway" id="UPA00074">
    <property type="reaction ID" value="UER00126"/>
</dbReference>
<name>A0A1M4ZHB2_9BACL</name>
<comment type="function">
    <text evidence="4">Catalyzes the transfer of a formyl group from 10-formyltetrahydrofolate to 5-phospho-ribosyl-glycinamide (GAR), producing 5-phospho-ribosyl-N-formylglycinamide (FGAR) and tetrahydrofolate.</text>
</comment>
<dbReference type="EMBL" id="FQVL01000009">
    <property type="protein sequence ID" value="SHF17391.1"/>
    <property type="molecule type" value="Genomic_DNA"/>
</dbReference>
<feature type="binding site" evidence="4">
    <location>
        <begin position="89"/>
        <end position="92"/>
    </location>
    <ligand>
        <name>(6R)-10-formyltetrahydrofolate</name>
        <dbReference type="ChEBI" id="CHEBI:195366"/>
    </ligand>
</feature>
<dbReference type="HAMAP" id="MF_01930">
    <property type="entry name" value="PurN"/>
    <property type="match status" value="1"/>
</dbReference>
<dbReference type="STRING" id="112248.SAMN05444392_10953"/>
<feature type="binding site" evidence="4">
    <location>
        <position position="106"/>
    </location>
    <ligand>
        <name>(6R)-10-formyltetrahydrofolate</name>
        <dbReference type="ChEBI" id="CHEBI:195366"/>
    </ligand>
</feature>
<sequence length="189" mass="21207">MGIAVFASGNGSNFQSLIDCSNKENWEVPISLLICDRPNAKAIERAQAAKVPYRCINPHDFADKVRYEQEIVNTLEEYQIKWIVLAGYMRIIGETILNPFIGKIVNIHPSLLPAFPGKHAIEEAFTYPVKITGVTIHFIDEGIDTGPIIAQEAVSVDPDDTLASLEDKIHRVEHRLYPKIVRSWVEGKL</sequence>
<evidence type="ECO:0000313" key="6">
    <source>
        <dbReference type="EMBL" id="SHF17391.1"/>
    </source>
</evidence>
<comment type="catalytic activity">
    <reaction evidence="4">
        <text>N(1)-(5-phospho-beta-D-ribosyl)glycinamide + (6R)-10-formyltetrahydrofolate = N(2)-formyl-N(1)-(5-phospho-beta-D-ribosyl)glycinamide + (6S)-5,6,7,8-tetrahydrofolate + H(+)</text>
        <dbReference type="Rhea" id="RHEA:15053"/>
        <dbReference type="ChEBI" id="CHEBI:15378"/>
        <dbReference type="ChEBI" id="CHEBI:57453"/>
        <dbReference type="ChEBI" id="CHEBI:143788"/>
        <dbReference type="ChEBI" id="CHEBI:147286"/>
        <dbReference type="ChEBI" id="CHEBI:195366"/>
        <dbReference type="EC" id="2.1.2.2"/>
    </reaction>
</comment>
<evidence type="ECO:0000259" key="5">
    <source>
        <dbReference type="Pfam" id="PF00551"/>
    </source>
</evidence>
<keyword evidence="3 4" id="KW-0658">Purine biosynthesis</keyword>
<dbReference type="FunFam" id="3.40.50.170:FF:000007">
    <property type="entry name" value="Phosphoribosylglycinamide formyltransferase"/>
    <property type="match status" value="1"/>
</dbReference>
<feature type="active site" description="Proton donor" evidence="4">
    <location>
        <position position="108"/>
    </location>
</feature>
<dbReference type="Proteomes" id="UP000184476">
    <property type="component" value="Unassembled WGS sequence"/>
</dbReference>
<dbReference type="RefSeq" id="WP_073155654.1">
    <property type="nucleotide sequence ID" value="NZ_FQVL01000009.1"/>
</dbReference>
<dbReference type="GO" id="GO:0004644">
    <property type="term" value="F:phosphoribosylglycinamide formyltransferase activity"/>
    <property type="evidence" value="ECO:0007669"/>
    <property type="project" value="UniProtKB-UniRule"/>
</dbReference>
<dbReference type="NCBIfam" id="TIGR00639">
    <property type="entry name" value="PurN"/>
    <property type="match status" value="1"/>
</dbReference>
<dbReference type="GO" id="GO:0006189">
    <property type="term" value="P:'de novo' IMP biosynthetic process"/>
    <property type="evidence" value="ECO:0007669"/>
    <property type="project" value="UniProtKB-UniRule"/>
</dbReference>
<dbReference type="InterPro" id="IPR004607">
    <property type="entry name" value="GART"/>
</dbReference>